<dbReference type="Pfam" id="PF05199">
    <property type="entry name" value="GMC_oxred_C"/>
    <property type="match status" value="1"/>
</dbReference>
<dbReference type="Pfam" id="PF00732">
    <property type="entry name" value="GMC_oxred_N"/>
    <property type="match status" value="1"/>
</dbReference>
<feature type="binding site" evidence="5">
    <location>
        <position position="486"/>
    </location>
    <ligand>
        <name>FAD</name>
        <dbReference type="ChEBI" id="CHEBI:57692"/>
    </ligand>
</feature>
<dbReference type="InterPro" id="IPR012132">
    <property type="entry name" value="GMC_OxRdtase"/>
</dbReference>
<keyword evidence="9" id="KW-1185">Reference proteome</keyword>
<dbReference type="STRING" id="292462.AWC05_05830"/>
<sequence>MTAALKPRYDFIVCGSGSSGSVVARRLAENPDADVLLVEAGGDDNVAEVVAPGQWPANLGSERDWGFAGEPNPHINDRSIAYSMGKVLGGSSSINVMAWIRAHRDDWDHFAAEAGDTAWNYESVLGIYRDIEDWQGDPDPAYRGSGGPVFVQPPPDPNPLALATLDAASATGTKVYPSANGRLMEATAGAALGDVRIRNGQRESVFRSYVFPLMDRPNLTVLTHAIVQRVVVEDGKAVGVEIRQHGATHRVDADAEVVLSLGANNTAKVLMLSGIGDQDELGRFGIPVRQHLPGVGRNLQDHVAFDCIWEYREPQPPRNNAAEVVVLGQTEAYGLTHPDVFAWQVEMPYATDKTAARFGLPETGWTFHAAIAHPKSRGRVRLGGPGPTDPLRIEDNTLADPDDVRKAVACVQWCREIANSAPLRPYVKREVMPGNLRGKELEEFVRDAATTFFHQVGTAKMGRDAMSVVDGDLKVYGIENLRVADGSIMPQITITNTMAPCVVIGERAARILKKAHRV</sequence>
<dbReference type="InterPro" id="IPR036188">
    <property type="entry name" value="FAD/NAD-bd_sf"/>
</dbReference>
<evidence type="ECO:0000256" key="1">
    <source>
        <dbReference type="ARBA" id="ARBA00001974"/>
    </source>
</evidence>
<dbReference type="Gene3D" id="3.30.560.10">
    <property type="entry name" value="Glucose Oxidase, domain 3"/>
    <property type="match status" value="1"/>
</dbReference>
<evidence type="ECO:0000256" key="4">
    <source>
        <dbReference type="ARBA" id="ARBA00022827"/>
    </source>
</evidence>
<dbReference type="GO" id="GO:0016614">
    <property type="term" value="F:oxidoreductase activity, acting on CH-OH group of donors"/>
    <property type="evidence" value="ECO:0007669"/>
    <property type="project" value="InterPro"/>
</dbReference>
<reference evidence="8 9" key="1">
    <citation type="submission" date="2016-01" db="EMBL/GenBank/DDBJ databases">
        <title>The new phylogeny of the genus Mycobacterium.</title>
        <authorList>
            <person name="Tarcisio F."/>
            <person name="Conor M."/>
            <person name="Antonella G."/>
            <person name="Elisabetta G."/>
            <person name="Giulia F.S."/>
            <person name="Sara T."/>
            <person name="Anna F."/>
            <person name="Clotilde B."/>
            <person name="Roberto B."/>
            <person name="Veronica D.S."/>
            <person name="Fabio R."/>
            <person name="Monica P."/>
            <person name="Olivier J."/>
            <person name="Enrico T."/>
            <person name="Nicola S."/>
        </authorList>
    </citation>
    <scope>NUCLEOTIDE SEQUENCE [LARGE SCALE GENOMIC DNA]</scope>
    <source>
        <strain evidence="8 9">DSM 44852</strain>
    </source>
</reference>
<dbReference type="GO" id="GO:0050660">
    <property type="term" value="F:flavin adenine dinucleotide binding"/>
    <property type="evidence" value="ECO:0007669"/>
    <property type="project" value="InterPro"/>
</dbReference>
<dbReference type="PROSITE" id="PS00623">
    <property type="entry name" value="GMC_OXRED_1"/>
    <property type="match status" value="1"/>
</dbReference>
<feature type="binding site" evidence="5">
    <location>
        <position position="227"/>
    </location>
    <ligand>
        <name>FAD</name>
        <dbReference type="ChEBI" id="CHEBI:57692"/>
    </ligand>
</feature>
<dbReference type="SUPFAM" id="SSF51905">
    <property type="entry name" value="FAD/NAD(P)-binding domain"/>
    <property type="match status" value="1"/>
</dbReference>
<dbReference type="InterPro" id="IPR007867">
    <property type="entry name" value="GMC_OxRtase_C"/>
</dbReference>
<dbReference type="RefSeq" id="WP_428838901.1">
    <property type="nucleotide sequence ID" value="NZ_JACKVN010000005.1"/>
</dbReference>
<feature type="binding site" evidence="5">
    <location>
        <position position="87"/>
    </location>
    <ligand>
        <name>FAD</name>
        <dbReference type="ChEBI" id="CHEBI:57692"/>
    </ligand>
</feature>
<dbReference type="SUPFAM" id="SSF54373">
    <property type="entry name" value="FAD-linked reductases, C-terminal domain"/>
    <property type="match status" value="1"/>
</dbReference>
<comment type="caution">
    <text evidence="8">The sequence shown here is derived from an EMBL/GenBank/DDBJ whole genome shotgun (WGS) entry which is preliminary data.</text>
</comment>
<evidence type="ECO:0000256" key="3">
    <source>
        <dbReference type="ARBA" id="ARBA00022630"/>
    </source>
</evidence>
<evidence type="ECO:0000256" key="2">
    <source>
        <dbReference type="ARBA" id="ARBA00010790"/>
    </source>
</evidence>
<protein>
    <submittedName>
        <fullName evidence="8">Oxidoreductase</fullName>
    </submittedName>
</protein>
<dbReference type="PANTHER" id="PTHR11552">
    <property type="entry name" value="GLUCOSE-METHANOL-CHOLINE GMC OXIDOREDUCTASE"/>
    <property type="match status" value="1"/>
</dbReference>
<proteinExistence type="inferred from homology"/>
<dbReference type="InterPro" id="IPR000172">
    <property type="entry name" value="GMC_OxRdtase_N"/>
</dbReference>
<evidence type="ECO:0000259" key="7">
    <source>
        <dbReference type="PROSITE" id="PS00623"/>
    </source>
</evidence>
<evidence type="ECO:0000256" key="5">
    <source>
        <dbReference type="PIRSR" id="PIRSR000137-2"/>
    </source>
</evidence>
<gene>
    <name evidence="8" type="ORF">AWC05_05830</name>
</gene>
<dbReference type="Proteomes" id="UP000193010">
    <property type="component" value="Unassembled WGS sequence"/>
</dbReference>
<evidence type="ECO:0000313" key="8">
    <source>
        <dbReference type="EMBL" id="ORV48535.1"/>
    </source>
</evidence>
<evidence type="ECO:0000256" key="6">
    <source>
        <dbReference type="RuleBase" id="RU003968"/>
    </source>
</evidence>
<evidence type="ECO:0000313" key="9">
    <source>
        <dbReference type="Proteomes" id="UP000193010"/>
    </source>
</evidence>
<dbReference type="PIRSF" id="PIRSF000137">
    <property type="entry name" value="Alcohol_oxidase"/>
    <property type="match status" value="1"/>
</dbReference>
<organism evidence="8 9">
    <name type="scientific">Mycobacterium florentinum</name>
    <dbReference type="NCBI Taxonomy" id="292462"/>
    <lineage>
        <taxon>Bacteria</taxon>
        <taxon>Bacillati</taxon>
        <taxon>Actinomycetota</taxon>
        <taxon>Actinomycetes</taxon>
        <taxon>Mycobacteriales</taxon>
        <taxon>Mycobacteriaceae</taxon>
        <taxon>Mycobacterium</taxon>
        <taxon>Mycobacterium simiae complex</taxon>
    </lineage>
</organism>
<comment type="cofactor">
    <cofactor evidence="1 5">
        <name>FAD</name>
        <dbReference type="ChEBI" id="CHEBI:57692"/>
    </cofactor>
</comment>
<keyword evidence="4 5" id="KW-0274">FAD</keyword>
<dbReference type="PANTHER" id="PTHR11552:SF147">
    <property type="entry name" value="CHOLINE DEHYDROGENASE, MITOCHONDRIAL"/>
    <property type="match status" value="1"/>
</dbReference>
<dbReference type="AlphaFoldDB" id="A0A1X1TVB9"/>
<feature type="domain" description="Glucose-methanol-choline oxidoreductase N-terminal" evidence="7">
    <location>
        <begin position="85"/>
        <end position="108"/>
    </location>
</feature>
<comment type="similarity">
    <text evidence="2 6">Belongs to the GMC oxidoreductase family.</text>
</comment>
<accession>A0A1X1TVB9</accession>
<name>A0A1X1TVB9_MYCFL</name>
<dbReference type="Gene3D" id="3.50.50.60">
    <property type="entry name" value="FAD/NAD(P)-binding domain"/>
    <property type="match status" value="1"/>
</dbReference>
<dbReference type="EMBL" id="LQOV01000034">
    <property type="protein sequence ID" value="ORV48535.1"/>
    <property type="molecule type" value="Genomic_DNA"/>
</dbReference>
<keyword evidence="3 6" id="KW-0285">Flavoprotein</keyword>